<dbReference type="EMBL" id="LVLJ01002338">
    <property type="protein sequence ID" value="OAE25424.1"/>
    <property type="molecule type" value="Genomic_DNA"/>
</dbReference>
<organism evidence="1 2">
    <name type="scientific">Marchantia polymorpha subsp. ruderalis</name>
    <dbReference type="NCBI Taxonomy" id="1480154"/>
    <lineage>
        <taxon>Eukaryota</taxon>
        <taxon>Viridiplantae</taxon>
        <taxon>Streptophyta</taxon>
        <taxon>Embryophyta</taxon>
        <taxon>Marchantiophyta</taxon>
        <taxon>Marchantiopsida</taxon>
        <taxon>Marchantiidae</taxon>
        <taxon>Marchantiales</taxon>
        <taxon>Marchantiaceae</taxon>
        <taxon>Marchantia</taxon>
    </lineage>
</organism>
<dbReference type="Proteomes" id="UP000077202">
    <property type="component" value="Unassembled WGS sequence"/>
</dbReference>
<keyword evidence="2" id="KW-1185">Reference proteome</keyword>
<name>A0A176VX80_MARPO</name>
<protein>
    <submittedName>
        <fullName evidence="1">Uncharacterized protein</fullName>
    </submittedName>
</protein>
<comment type="caution">
    <text evidence="1">The sequence shown here is derived from an EMBL/GenBank/DDBJ whole genome shotgun (WGS) entry which is preliminary data.</text>
</comment>
<sequence>MEEGEAPPAASERVGKLPAYDSRSEGAGCCCCCASALPRAGGSAGVSEEEAGACGVGSGGASGRGRGEEEEEEVLVPVCLLLFRLSLLLSCRLASVRERRRGGSPANVDDGLTASLSLSLSLSLSFSVSVALRETFRVERSRSEEPRLERLERLERRRVEWSEVDFHLHRHPGALVRPGCPREQVSNAAGKAVIVAGDTSVRPVYLPHLRHSPQSVFLQDCTEAGLRREQSALGRQSRNETPVGVCGAAPLWASSGLGPIEGLRASSGLGQSFIDLIALHFTSLHRALEENEGSAGILRTMGVVALPLG</sequence>
<accession>A0A176VX80</accession>
<evidence type="ECO:0000313" key="2">
    <source>
        <dbReference type="Proteomes" id="UP000077202"/>
    </source>
</evidence>
<reference evidence="1" key="1">
    <citation type="submission" date="2016-03" db="EMBL/GenBank/DDBJ databases">
        <title>Mechanisms controlling the formation of the plant cell surface in tip-growing cells are functionally conserved among land plants.</title>
        <authorList>
            <person name="Honkanen S."/>
            <person name="Jones V.A."/>
            <person name="Morieri G."/>
            <person name="Champion C."/>
            <person name="Hetherington A.J."/>
            <person name="Kelly S."/>
            <person name="Saint-Marcoux D."/>
            <person name="Proust H."/>
            <person name="Prescott H."/>
            <person name="Dolan L."/>
        </authorList>
    </citation>
    <scope>NUCLEOTIDE SEQUENCE [LARGE SCALE GENOMIC DNA]</scope>
    <source>
        <tissue evidence="1">Whole gametophyte</tissue>
    </source>
</reference>
<evidence type="ECO:0000313" key="1">
    <source>
        <dbReference type="EMBL" id="OAE25424.1"/>
    </source>
</evidence>
<dbReference type="AlphaFoldDB" id="A0A176VX80"/>
<proteinExistence type="predicted"/>
<gene>
    <name evidence="1" type="ORF">AXG93_2818s1010</name>
</gene>